<feature type="domain" description="Nudix hydrolase" evidence="7">
    <location>
        <begin position="45"/>
        <end position="183"/>
    </location>
</feature>
<keyword evidence="5" id="KW-0460">Magnesium</keyword>
<evidence type="ECO:0000313" key="9">
    <source>
        <dbReference type="Proteomes" id="UP000823790"/>
    </source>
</evidence>
<evidence type="ECO:0000256" key="4">
    <source>
        <dbReference type="ARBA" id="ARBA00022801"/>
    </source>
</evidence>
<proteinExistence type="predicted"/>
<evidence type="ECO:0000256" key="2">
    <source>
        <dbReference type="ARBA" id="ARBA00001946"/>
    </source>
</evidence>
<dbReference type="InterPro" id="IPR015797">
    <property type="entry name" value="NUDIX_hydrolase-like_dom_sf"/>
</dbReference>
<dbReference type="SUPFAM" id="SSF55811">
    <property type="entry name" value="Nudix"/>
    <property type="match status" value="1"/>
</dbReference>
<dbReference type="PANTHER" id="PTHR12992:SF11">
    <property type="entry name" value="MITOCHONDRIAL COENZYME A DIPHOSPHATASE NUDT8"/>
    <property type="match status" value="1"/>
</dbReference>
<keyword evidence="3" id="KW-0479">Metal-binding</keyword>
<dbReference type="Proteomes" id="UP000823790">
    <property type="component" value="Unassembled WGS sequence"/>
</dbReference>
<dbReference type="PROSITE" id="PS51462">
    <property type="entry name" value="NUDIX"/>
    <property type="match status" value="1"/>
</dbReference>
<evidence type="ECO:0000256" key="6">
    <source>
        <dbReference type="ARBA" id="ARBA00023211"/>
    </source>
</evidence>
<evidence type="ECO:0000313" key="8">
    <source>
        <dbReference type="EMBL" id="MBP1472851.1"/>
    </source>
</evidence>
<dbReference type="InterPro" id="IPR045121">
    <property type="entry name" value="CoAse"/>
</dbReference>
<keyword evidence="9" id="KW-1185">Reference proteome</keyword>
<comment type="cofactor">
    <cofactor evidence="1">
        <name>Mn(2+)</name>
        <dbReference type="ChEBI" id="CHEBI:29035"/>
    </cofactor>
</comment>
<dbReference type="NCBIfam" id="NF007980">
    <property type="entry name" value="PRK10707.1"/>
    <property type="match status" value="1"/>
</dbReference>
<dbReference type="InterPro" id="IPR000086">
    <property type="entry name" value="NUDIX_hydrolase_dom"/>
</dbReference>
<evidence type="ECO:0000256" key="5">
    <source>
        <dbReference type="ARBA" id="ARBA00022842"/>
    </source>
</evidence>
<gene>
    <name evidence="8" type="ORF">J7I44_00955</name>
</gene>
<comment type="cofactor">
    <cofactor evidence="2">
        <name>Mg(2+)</name>
        <dbReference type="ChEBI" id="CHEBI:18420"/>
    </cofactor>
</comment>
<comment type="caution">
    <text evidence="8">The sequence shown here is derived from an EMBL/GenBank/DDBJ whole genome shotgun (WGS) entry which is preliminary data.</text>
</comment>
<dbReference type="Gene3D" id="3.90.79.10">
    <property type="entry name" value="Nucleoside Triphosphate Pyrophosphohydrolase"/>
    <property type="match status" value="1"/>
</dbReference>
<evidence type="ECO:0000256" key="3">
    <source>
        <dbReference type="ARBA" id="ARBA00022723"/>
    </source>
</evidence>
<evidence type="ECO:0000256" key="1">
    <source>
        <dbReference type="ARBA" id="ARBA00001936"/>
    </source>
</evidence>
<keyword evidence="6" id="KW-0464">Manganese</keyword>
<dbReference type="Pfam" id="PF00293">
    <property type="entry name" value="NUDIX"/>
    <property type="match status" value="1"/>
</dbReference>
<name>A0ABS4DII0_9GAMM</name>
<evidence type="ECO:0000259" key="7">
    <source>
        <dbReference type="PROSITE" id="PS51462"/>
    </source>
</evidence>
<reference evidence="8 9" key="1">
    <citation type="submission" date="2021-04" db="EMBL/GenBank/DDBJ databases">
        <authorList>
            <person name="Huq M.A."/>
        </authorList>
    </citation>
    <scope>NUCLEOTIDE SEQUENCE [LARGE SCALE GENOMIC DNA]</scope>
    <source>
        <strain evidence="8 9">MAH-13</strain>
    </source>
</reference>
<protein>
    <submittedName>
        <fullName evidence="8">CoA pyrophosphatase</fullName>
    </submittedName>
</protein>
<dbReference type="CDD" id="cd03426">
    <property type="entry name" value="NUDIX_CoAse_Nudt7"/>
    <property type="match status" value="1"/>
</dbReference>
<keyword evidence="4" id="KW-0378">Hydrolase</keyword>
<dbReference type="PANTHER" id="PTHR12992">
    <property type="entry name" value="NUDIX HYDROLASE"/>
    <property type="match status" value="1"/>
</dbReference>
<dbReference type="EMBL" id="JAGJRS010000003">
    <property type="protein sequence ID" value="MBP1472851.1"/>
    <property type="molecule type" value="Genomic_DNA"/>
</dbReference>
<organism evidence="8 9">
    <name type="scientific">Frateuria flava</name>
    <dbReference type="NCBI Taxonomy" id="2821489"/>
    <lineage>
        <taxon>Bacteria</taxon>
        <taxon>Pseudomonadati</taxon>
        <taxon>Pseudomonadota</taxon>
        <taxon>Gammaproteobacteria</taxon>
        <taxon>Lysobacterales</taxon>
        <taxon>Rhodanobacteraceae</taxon>
        <taxon>Frateuria</taxon>
    </lineage>
</organism>
<accession>A0ABS4DII0</accession>
<sequence length="208" mass="22939">MDGAPKRSVERLLDGLPQALRSLSDPPAAPGWNHAQMADLLGEAPRRPAAVLIGVREGVQPRLVLTVRTAHLQSHAGQVAFPGGRQDPEDVNAIDTALRESEEEIGLERALVQPLGFLDCFETISGYCVTPVVARINERAVLYPTPAEVAEVFEVPFAFFLEPANLKRYVMDYRGHRRPMVEFVHGGHRIWGATAAMLLNLLERMEDA</sequence>